<proteinExistence type="predicted"/>
<dbReference type="Proteomes" id="UP000178264">
    <property type="component" value="Unassembled WGS sequence"/>
</dbReference>
<dbReference type="InterPro" id="IPR029063">
    <property type="entry name" value="SAM-dependent_MTases_sf"/>
</dbReference>
<organism evidence="1 2">
    <name type="scientific">Candidatus Uhrbacteria bacterium RIFCSPLOWO2_02_FULL_49_11</name>
    <dbReference type="NCBI Taxonomy" id="1802409"/>
    <lineage>
        <taxon>Bacteria</taxon>
        <taxon>Candidatus Uhriibacteriota</taxon>
    </lineage>
</organism>
<dbReference type="CDD" id="cd02440">
    <property type="entry name" value="AdoMet_MTases"/>
    <property type="match status" value="1"/>
</dbReference>
<name>A0A1F7VBE5_9BACT</name>
<dbReference type="PANTHER" id="PTHR43861:SF6">
    <property type="entry name" value="METHYLTRANSFERASE TYPE 11"/>
    <property type="match status" value="1"/>
</dbReference>
<dbReference type="AlphaFoldDB" id="A0A1F7VBE5"/>
<evidence type="ECO:0008006" key="3">
    <source>
        <dbReference type="Google" id="ProtNLM"/>
    </source>
</evidence>
<dbReference type="EMBL" id="MGER01000046">
    <property type="protein sequence ID" value="OGL87862.1"/>
    <property type="molecule type" value="Genomic_DNA"/>
</dbReference>
<evidence type="ECO:0000313" key="2">
    <source>
        <dbReference type="Proteomes" id="UP000178264"/>
    </source>
</evidence>
<dbReference type="PANTHER" id="PTHR43861">
    <property type="entry name" value="TRANS-ACONITATE 2-METHYLTRANSFERASE-RELATED"/>
    <property type="match status" value="1"/>
</dbReference>
<sequence length="298" mass="33774">MRSTLCAICATNEYDTPLYEANFTREHLTSATFSARRLPDRIRYRTVRCTRCGLVRADPILEPQELELLYEGSTITYEADKPSLIATYRRYLHRAMRYGNPKGSFLEIGCGDGFFLAEARRMGLNEVKGVEPGVEAIAGADPEIKPHLVQGLYQSELFRASTFDYACLFQVIDHMDDPALCLDTLHLHLKPRGLMLIISHNWNALTNRLLGARSPIIDIEHPYLFSTKTITALLSLHHFRVLEAGAAWNTHALRHWAELAPLPLPLKHRILKLLLSLNISEIKVTIPAGNFYLIAQRI</sequence>
<dbReference type="SUPFAM" id="SSF53335">
    <property type="entry name" value="S-adenosyl-L-methionine-dependent methyltransferases"/>
    <property type="match status" value="1"/>
</dbReference>
<gene>
    <name evidence="1" type="ORF">A3I42_03140</name>
</gene>
<evidence type="ECO:0000313" key="1">
    <source>
        <dbReference type="EMBL" id="OGL87862.1"/>
    </source>
</evidence>
<accession>A0A1F7VBE5</accession>
<dbReference type="Pfam" id="PF13489">
    <property type="entry name" value="Methyltransf_23"/>
    <property type="match status" value="1"/>
</dbReference>
<comment type="caution">
    <text evidence="1">The sequence shown here is derived from an EMBL/GenBank/DDBJ whole genome shotgun (WGS) entry which is preliminary data.</text>
</comment>
<dbReference type="Gene3D" id="3.40.50.150">
    <property type="entry name" value="Vaccinia Virus protein VP39"/>
    <property type="match status" value="1"/>
</dbReference>
<protein>
    <recommendedName>
        <fullName evidence="3">Methyltransferase</fullName>
    </recommendedName>
</protein>
<reference evidence="1 2" key="1">
    <citation type="journal article" date="2016" name="Nat. Commun.">
        <title>Thousands of microbial genomes shed light on interconnected biogeochemical processes in an aquifer system.</title>
        <authorList>
            <person name="Anantharaman K."/>
            <person name="Brown C.T."/>
            <person name="Hug L.A."/>
            <person name="Sharon I."/>
            <person name="Castelle C.J."/>
            <person name="Probst A.J."/>
            <person name="Thomas B.C."/>
            <person name="Singh A."/>
            <person name="Wilkins M.J."/>
            <person name="Karaoz U."/>
            <person name="Brodie E.L."/>
            <person name="Williams K.H."/>
            <person name="Hubbard S.S."/>
            <person name="Banfield J.F."/>
        </authorList>
    </citation>
    <scope>NUCLEOTIDE SEQUENCE [LARGE SCALE GENOMIC DNA]</scope>
</reference>